<evidence type="ECO:0000256" key="1">
    <source>
        <dbReference type="SAM" id="Phobius"/>
    </source>
</evidence>
<reference evidence="3" key="1">
    <citation type="submission" date="2023-03" db="EMBL/GenBank/DDBJ databases">
        <title>Edaphobacter sp.</title>
        <authorList>
            <person name="Huber K.J."/>
            <person name="Papendorf J."/>
            <person name="Pilke C."/>
            <person name="Bunk B."/>
            <person name="Sproeer C."/>
            <person name="Pester M."/>
        </authorList>
    </citation>
    <scope>NUCLEOTIDE SEQUENCE</scope>
    <source>
        <strain evidence="3">DSM 110680</strain>
    </source>
</reference>
<organism evidence="3">
    <name type="scientific">Telmatobacter sp. DSM 110680</name>
    <dbReference type="NCBI Taxonomy" id="3036704"/>
    <lineage>
        <taxon>Bacteria</taxon>
        <taxon>Pseudomonadati</taxon>
        <taxon>Acidobacteriota</taxon>
        <taxon>Terriglobia</taxon>
        <taxon>Terriglobales</taxon>
        <taxon>Acidobacteriaceae</taxon>
        <taxon>Telmatobacter</taxon>
    </lineage>
</organism>
<dbReference type="PROSITE" id="PS50887">
    <property type="entry name" value="GGDEF"/>
    <property type="match status" value="1"/>
</dbReference>
<dbReference type="Gene3D" id="3.30.70.270">
    <property type="match status" value="1"/>
</dbReference>
<dbReference type="EMBL" id="CP121196">
    <property type="protein sequence ID" value="XBH18676.1"/>
    <property type="molecule type" value="Genomic_DNA"/>
</dbReference>
<dbReference type="GO" id="GO:0052621">
    <property type="term" value="F:diguanylate cyclase activity"/>
    <property type="evidence" value="ECO:0007669"/>
    <property type="project" value="UniProtKB-EC"/>
</dbReference>
<dbReference type="AlphaFoldDB" id="A0AAU7DPI9"/>
<keyword evidence="1" id="KW-1133">Transmembrane helix</keyword>
<dbReference type="CDD" id="cd01949">
    <property type="entry name" value="GGDEF"/>
    <property type="match status" value="1"/>
</dbReference>
<dbReference type="RefSeq" id="WP_348263902.1">
    <property type="nucleotide sequence ID" value="NZ_CP121196.1"/>
</dbReference>
<dbReference type="PANTHER" id="PTHR46663:SF2">
    <property type="entry name" value="GGDEF DOMAIN-CONTAINING PROTEIN"/>
    <property type="match status" value="1"/>
</dbReference>
<accession>A0AAU7DPI9</accession>
<sequence length="781" mass="86076">MGESAATNAYPAGSIRTTLLRALVFAFMLSSAWTPAACGQEAGAGIITSLHVIRTLTKDQARGGLPVAFEATVTYYNKNDVDLFVQDGDDAIYVETKAFQDLNPGDRVLIRGQARDSFTPDVVSTSISVLRHGPLPKPVVADFQQLIRAERDCMLVSVRATVRSADIVNFGNMHGIYLKLLMDGGPIDATVVETDVTKLKGVLDAEVQVTGVVSGKFDSKMQLIGILLEVPSIADMKILKPAERSPDSLPITPMDKVLSSSYVRDVSQRVRVKGTLTYYQPGSGAVLQNGAKSLWISTRSSVPLRIGDLVDATGFPDAHEGFLGLTDGKIQDTNIFEPIQPQPSTWRQLATWNSGDPDGHQSDLVSFEGQLVTAVREGSQDEFVLTSNGKLFTAVYRHPPIDRDLRPMIQIPVGTRIRVTGICMAVQANSIDPTEQEVPFNILLRSFDDISVIAGPSLLSVRNLIFLVGLLLVLLFAAGARGWVIERKVRRENASMAYIERRRSRILEDINGSRPLAEIIEQITELVSFRLHGAPCWCRVVDGAQLGNCPPKLDAFRIVHEVIQARTGSPLGNMYAAFDPLTKQRTFERETLLAAAALTSLAIETRRLYTDLVRRSEFDLLTDIHNRFSLESYLESQIEEARQNATIFGLVYIDLNDFKQVNDIFGHQVGDLYLQEVAHRMKHQLRGADMLARLGGDEFAVLLPKIRNRAEVEEIANRLERSLDEPFAAEGYVVHGSASIGIALYPEDGSTKDSILSAADAAMYVNKHIRREKKLAQADHQ</sequence>
<evidence type="ECO:0000259" key="2">
    <source>
        <dbReference type="PROSITE" id="PS50887"/>
    </source>
</evidence>
<dbReference type="InterPro" id="IPR052163">
    <property type="entry name" value="DGC-Regulatory_Protein"/>
</dbReference>
<dbReference type="PANTHER" id="PTHR46663">
    <property type="entry name" value="DIGUANYLATE CYCLASE DGCT-RELATED"/>
    <property type="match status" value="1"/>
</dbReference>
<feature type="domain" description="GGDEF" evidence="2">
    <location>
        <begin position="646"/>
        <end position="779"/>
    </location>
</feature>
<proteinExistence type="predicted"/>
<gene>
    <name evidence="3" type="ORF">P8935_05035</name>
</gene>
<keyword evidence="3" id="KW-0548">Nucleotidyltransferase</keyword>
<name>A0AAU7DPI9_9BACT</name>
<dbReference type="SUPFAM" id="SSF55073">
    <property type="entry name" value="Nucleotide cyclase"/>
    <property type="match status" value="1"/>
</dbReference>
<feature type="transmembrane region" description="Helical" evidence="1">
    <location>
        <begin position="464"/>
        <end position="484"/>
    </location>
</feature>
<keyword evidence="1" id="KW-0812">Transmembrane</keyword>
<keyword evidence="1" id="KW-0472">Membrane</keyword>
<dbReference type="Pfam" id="PF00990">
    <property type="entry name" value="GGDEF"/>
    <property type="match status" value="1"/>
</dbReference>
<protein>
    <submittedName>
        <fullName evidence="3">GGDEF domain-containing protein</fullName>
        <ecNumber evidence="3">2.7.7.65</ecNumber>
    </submittedName>
</protein>
<dbReference type="NCBIfam" id="TIGR00254">
    <property type="entry name" value="GGDEF"/>
    <property type="match status" value="1"/>
</dbReference>
<dbReference type="InterPro" id="IPR043128">
    <property type="entry name" value="Rev_trsase/Diguanyl_cyclase"/>
</dbReference>
<evidence type="ECO:0000313" key="3">
    <source>
        <dbReference type="EMBL" id="XBH18676.1"/>
    </source>
</evidence>
<keyword evidence="3" id="KW-0808">Transferase</keyword>
<dbReference type="InterPro" id="IPR029787">
    <property type="entry name" value="Nucleotide_cyclase"/>
</dbReference>
<dbReference type="InterPro" id="IPR000160">
    <property type="entry name" value="GGDEF_dom"/>
</dbReference>
<dbReference type="EC" id="2.7.7.65" evidence="3"/>
<dbReference type="SMART" id="SM00267">
    <property type="entry name" value="GGDEF"/>
    <property type="match status" value="1"/>
</dbReference>